<proteinExistence type="inferred from homology"/>
<gene>
    <name evidence="5" type="ORF">RGD00_05500</name>
</gene>
<evidence type="ECO:0000259" key="3">
    <source>
        <dbReference type="Pfam" id="PF02678"/>
    </source>
</evidence>
<comment type="caution">
    <text evidence="5">The sequence shown here is derived from an EMBL/GenBank/DDBJ whole genome shotgun (WGS) entry which is preliminary data.</text>
</comment>
<evidence type="ECO:0000256" key="2">
    <source>
        <dbReference type="RuleBase" id="RU003457"/>
    </source>
</evidence>
<dbReference type="Pfam" id="PF05726">
    <property type="entry name" value="Pirin_C"/>
    <property type="match status" value="1"/>
</dbReference>
<evidence type="ECO:0000313" key="5">
    <source>
        <dbReference type="EMBL" id="MDR5652045.1"/>
    </source>
</evidence>
<dbReference type="CDD" id="cd02247">
    <property type="entry name" value="cupin_pirin_C"/>
    <property type="match status" value="1"/>
</dbReference>
<dbReference type="CDD" id="cd02909">
    <property type="entry name" value="cupin_pirin_N"/>
    <property type="match status" value="1"/>
</dbReference>
<dbReference type="Pfam" id="PF02678">
    <property type="entry name" value="Pirin"/>
    <property type="match status" value="1"/>
</dbReference>
<dbReference type="Proteomes" id="UP001247754">
    <property type="component" value="Unassembled WGS sequence"/>
</dbReference>
<organism evidence="5 6">
    <name type="scientific">Ruixingdingia sedimenti</name>
    <dbReference type="NCBI Taxonomy" id="3073604"/>
    <lineage>
        <taxon>Bacteria</taxon>
        <taxon>Pseudomonadati</taxon>
        <taxon>Pseudomonadota</taxon>
        <taxon>Alphaproteobacteria</taxon>
        <taxon>Rhodobacterales</taxon>
        <taxon>Paracoccaceae</taxon>
        <taxon>Ruixingdingia</taxon>
    </lineage>
</organism>
<dbReference type="SUPFAM" id="SSF51182">
    <property type="entry name" value="RmlC-like cupins"/>
    <property type="match status" value="1"/>
</dbReference>
<dbReference type="InterPro" id="IPR003829">
    <property type="entry name" value="Pirin_N_dom"/>
</dbReference>
<evidence type="ECO:0000259" key="4">
    <source>
        <dbReference type="Pfam" id="PF05726"/>
    </source>
</evidence>
<feature type="domain" description="Pirin N-terminal" evidence="3">
    <location>
        <begin position="21"/>
        <end position="121"/>
    </location>
</feature>
<name>A0ABU1F593_9RHOB</name>
<dbReference type="PANTHER" id="PTHR13903">
    <property type="entry name" value="PIRIN-RELATED"/>
    <property type="match status" value="1"/>
</dbReference>
<dbReference type="InterPro" id="IPR008778">
    <property type="entry name" value="Pirin_C_dom"/>
</dbReference>
<reference evidence="5 6" key="1">
    <citation type="submission" date="2023-09" db="EMBL/GenBank/DDBJ databases">
        <title>Xinfangfangia sedmenti sp. nov., isolated the sedment.</title>
        <authorList>
            <person name="Xu L."/>
        </authorList>
    </citation>
    <scope>NUCLEOTIDE SEQUENCE [LARGE SCALE GENOMIC DNA]</scope>
    <source>
        <strain evidence="5 6">LG-4</strain>
    </source>
</reference>
<dbReference type="EMBL" id="JAVKPH010000004">
    <property type="protein sequence ID" value="MDR5652045.1"/>
    <property type="molecule type" value="Genomic_DNA"/>
</dbReference>
<dbReference type="PIRSF" id="PIRSF006232">
    <property type="entry name" value="Pirin"/>
    <property type="match status" value="1"/>
</dbReference>
<sequence>MSIRPVSHTNRALPAIEGAGVRLHRAFGFQDPGQADPFLLFDDFRGDRPEDYRAGFPWHPHRGIETITYVLAGTVEHGDSLGNSGRLGAGDVQWMTAGSGILHQEMPQGNARGQMHGFQLWANLPRHLKMTQPRYQDVRGGDIPELVDDDGTRVKVVVGDYRGYKGPVDGIAAEPQYLDIFVPPLKRKVFPVDTRRSAFAYVFEGAGRFADAGAPRGVLLEKEVMGQEVNIRDLSGNRTLVQFGRGDEVAVQAGPEGVRFLLVSGAPIQEPVAWHGPIVMNTREELQQAMAELRNGTFIKPAH</sequence>
<dbReference type="InterPro" id="IPR014710">
    <property type="entry name" value="RmlC-like_jellyroll"/>
</dbReference>
<dbReference type="InterPro" id="IPR011051">
    <property type="entry name" value="RmlC_Cupin_sf"/>
</dbReference>
<protein>
    <submittedName>
        <fullName evidence="5">Pirin family protein</fullName>
    </submittedName>
</protein>
<comment type="similarity">
    <text evidence="1 2">Belongs to the pirin family.</text>
</comment>
<dbReference type="PANTHER" id="PTHR13903:SF8">
    <property type="entry name" value="PIRIN"/>
    <property type="match status" value="1"/>
</dbReference>
<feature type="domain" description="Pirin C-terminal" evidence="4">
    <location>
        <begin position="177"/>
        <end position="298"/>
    </location>
</feature>
<evidence type="ECO:0000256" key="1">
    <source>
        <dbReference type="ARBA" id="ARBA00008416"/>
    </source>
</evidence>
<dbReference type="Gene3D" id="2.60.120.10">
    <property type="entry name" value="Jelly Rolls"/>
    <property type="match status" value="2"/>
</dbReference>
<accession>A0ABU1F593</accession>
<dbReference type="InterPro" id="IPR012093">
    <property type="entry name" value="Pirin"/>
</dbReference>
<dbReference type="RefSeq" id="WP_310456290.1">
    <property type="nucleotide sequence ID" value="NZ_JAVKPH010000004.1"/>
</dbReference>
<evidence type="ECO:0000313" key="6">
    <source>
        <dbReference type="Proteomes" id="UP001247754"/>
    </source>
</evidence>
<keyword evidence="6" id="KW-1185">Reference proteome</keyword>